<keyword evidence="2" id="KW-0805">Transcription regulation</keyword>
<keyword evidence="3" id="KW-0804">Transcription</keyword>
<gene>
    <name evidence="7" type="ORF">DILT_LOCUS17354</name>
</gene>
<evidence type="ECO:0000256" key="1">
    <source>
        <dbReference type="ARBA" id="ARBA00004123"/>
    </source>
</evidence>
<dbReference type="Proteomes" id="UP000281553">
    <property type="component" value="Unassembled WGS sequence"/>
</dbReference>
<dbReference type="InterPro" id="IPR000536">
    <property type="entry name" value="Nucl_hrmn_rcpt_lig-bd"/>
</dbReference>
<dbReference type="PANTHER" id="PTHR24086">
    <property type="entry name" value="NUCLEAR RECEPTOR SUBFAMILY 5 GROUP A"/>
    <property type="match status" value="1"/>
</dbReference>
<feature type="non-terminal residue" evidence="7">
    <location>
        <position position="225"/>
    </location>
</feature>
<dbReference type="GO" id="GO:0004879">
    <property type="term" value="F:nuclear receptor activity"/>
    <property type="evidence" value="ECO:0007669"/>
    <property type="project" value="InterPro"/>
</dbReference>
<protein>
    <recommendedName>
        <fullName evidence="6">NR LBD domain-containing protein</fullName>
    </recommendedName>
</protein>
<organism evidence="7 8">
    <name type="scientific">Dibothriocephalus latus</name>
    <name type="common">Fish tapeworm</name>
    <name type="synonym">Diphyllobothrium latum</name>
    <dbReference type="NCBI Taxonomy" id="60516"/>
    <lineage>
        <taxon>Eukaryota</taxon>
        <taxon>Metazoa</taxon>
        <taxon>Spiralia</taxon>
        <taxon>Lophotrochozoa</taxon>
        <taxon>Platyhelminthes</taxon>
        <taxon>Cestoda</taxon>
        <taxon>Eucestoda</taxon>
        <taxon>Diphyllobothriidea</taxon>
        <taxon>Diphyllobothriidae</taxon>
        <taxon>Dibothriocephalus</taxon>
    </lineage>
</organism>
<reference evidence="7 8" key="1">
    <citation type="submission" date="2018-11" db="EMBL/GenBank/DDBJ databases">
        <authorList>
            <consortium name="Pathogen Informatics"/>
        </authorList>
    </citation>
    <scope>NUCLEOTIDE SEQUENCE [LARGE SCALE GENOMIC DNA]</scope>
</reference>
<evidence type="ECO:0000259" key="6">
    <source>
        <dbReference type="PROSITE" id="PS51843"/>
    </source>
</evidence>
<dbReference type="GO" id="GO:0003677">
    <property type="term" value="F:DNA binding"/>
    <property type="evidence" value="ECO:0007669"/>
    <property type="project" value="InterPro"/>
</dbReference>
<dbReference type="PANTHER" id="PTHR24086:SF25">
    <property type="entry name" value="NUCLEAR HORMONE RECEPTOR FTZ-F1 BETA"/>
    <property type="match status" value="1"/>
</dbReference>
<dbReference type="SUPFAM" id="SSF48508">
    <property type="entry name" value="Nuclear receptor ligand-binding domain"/>
    <property type="match status" value="1"/>
</dbReference>
<evidence type="ECO:0000256" key="5">
    <source>
        <dbReference type="SAM" id="MobiDB-lite"/>
    </source>
</evidence>
<feature type="domain" description="NR LBD" evidence="6">
    <location>
        <begin position="1"/>
        <end position="132"/>
    </location>
</feature>
<evidence type="ECO:0000313" key="8">
    <source>
        <dbReference type="Proteomes" id="UP000281553"/>
    </source>
</evidence>
<dbReference type="GO" id="GO:0005634">
    <property type="term" value="C:nucleus"/>
    <property type="evidence" value="ECO:0007669"/>
    <property type="project" value="UniProtKB-SubCell"/>
</dbReference>
<evidence type="ECO:0000313" key="7">
    <source>
        <dbReference type="EMBL" id="VDN37555.1"/>
    </source>
</evidence>
<keyword evidence="4" id="KW-0675">Receptor</keyword>
<accession>A0A3P7N559</accession>
<dbReference type="EMBL" id="UYRU01091167">
    <property type="protein sequence ID" value="VDN37555.1"/>
    <property type="molecule type" value="Genomic_DNA"/>
</dbReference>
<evidence type="ECO:0000256" key="2">
    <source>
        <dbReference type="ARBA" id="ARBA00023015"/>
    </source>
</evidence>
<sequence length="225" mass="24685">MTSSKCINLDVACEKGANDLVSNLLQLTQDLKRLRLTIVDFACLKVILLMQPDLANLRAVRQVKQFQECVSRMLMEHTAATLPEVPNKFAELLVRIPELQRTSSLARELLVDKDLSPYLSSNSLLMELLRSDFQRQSSVVEGTGTANSPPGSLHQHHNQGVVPTQQGSGGEVMCVDPQTLSLETLQATNNSNVVVTSAPAYTHHEGAMDESVYRSTEVADVDDPT</sequence>
<dbReference type="OrthoDB" id="5984981at2759"/>
<dbReference type="InterPro" id="IPR016355">
    <property type="entry name" value="NR5-like"/>
</dbReference>
<proteinExistence type="predicted"/>
<dbReference type="PROSITE" id="PS51843">
    <property type="entry name" value="NR_LBD"/>
    <property type="match status" value="1"/>
</dbReference>
<feature type="region of interest" description="Disordered" evidence="5">
    <location>
        <begin position="140"/>
        <end position="169"/>
    </location>
</feature>
<name>A0A3P7N559_DIBLA</name>
<dbReference type="Gene3D" id="1.10.565.10">
    <property type="entry name" value="Retinoid X Receptor"/>
    <property type="match status" value="1"/>
</dbReference>
<evidence type="ECO:0000256" key="3">
    <source>
        <dbReference type="ARBA" id="ARBA00023163"/>
    </source>
</evidence>
<dbReference type="InterPro" id="IPR035500">
    <property type="entry name" value="NHR-like_dom_sf"/>
</dbReference>
<evidence type="ECO:0000256" key="4">
    <source>
        <dbReference type="ARBA" id="ARBA00023170"/>
    </source>
</evidence>
<keyword evidence="8" id="KW-1185">Reference proteome</keyword>
<feature type="compositionally biased region" description="Polar residues" evidence="5">
    <location>
        <begin position="140"/>
        <end position="150"/>
    </location>
</feature>
<comment type="subcellular location">
    <subcellularLocation>
        <location evidence="1">Nucleus</location>
    </subcellularLocation>
</comment>
<dbReference type="AlphaFoldDB" id="A0A3P7N559"/>
<dbReference type="Pfam" id="PF00104">
    <property type="entry name" value="Hormone_recep"/>
    <property type="match status" value="1"/>
</dbReference>